<feature type="transmembrane region" description="Helical" evidence="1">
    <location>
        <begin position="150"/>
        <end position="168"/>
    </location>
</feature>
<gene>
    <name evidence="3" type="ORF">SAMN04488589_1723</name>
</gene>
<feature type="domain" description="EamA" evidence="2">
    <location>
        <begin position="153"/>
        <end position="281"/>
    </location>
</feature>
<dbReference type="Proteomes" id="UP000199259">
    <property type="component" value="Unassembled WGS sequence"/>
</dbReference>
<feature type="domain" description="EamA" evidence="2">
    <location>
        <begin position="8"/>
        <end position="138"/>
    </location>
</feature>
<dbReference type="RefSeq" id="WP_091710060.1">
    <property type="nucleotide sequence ID" value="NZ_FNCA01000005.1"/>
</dbReference>
<accession>A0A7Z7FCU1</accession>
<reference evidence="3 4" key="1">
    <citation type="submission" date="2016-10" db="EMBL/GenBank/DDBJ databases">
        <authorList>
            <person name="Varghese N."/>
            <person name="Submissions S."/>
        </authorList>
    </citation>
    <scope>NUCLEOTIDE SEQUENCE [LARGE SCALE GENOMIC DNA]</scope>
    <source>
        <strain evidence="3 4">PL 12/M</strain>
    </source>
</reference>
<evidence type="ECO:0000256" key="1">
    <source>
        <dbReference type="SAM" id="Phobius"/>
    </source>
</evidence>
<sequence length="281" mass="29541">MLPVEDLANVFGLLSAVSWGAGDFVGGCATRRTSAYSAVMATQITGIIMFPVLALAFSESLPSVNNLMWGGLAGFFGAAGLILLYMSMARGKMSIVATLAAVIAIIIPVIYSAINEGLPGTLKIAGFIFALIGIWFIVRMNAGLDLKTKDMQYIAVAGTLFGLFFISIDKFSSTGIYWPLTFSRITALIMLAVFMITTKNVKKPTSDGILLVILAGIFNTGGVVLFALASVAGRLDVATILSSLSPAVTVLLACVILKEKLAPRQWVGVVASMAAIALISM</sequence>
<dbReference type="Gene3D" id="1.10.3730.20">
    <property type="match status" value="1"/>
</dbReference>
<protein>
    <submittedName>
        <fullName evidence="3">Uncharacterized membrane protein</fullName>
    </submittedName>
</protein>
<evidence type="ECO:0000313" key="3">
    <source>
        <dbReference type="EMBL" id="SDF93202.1"/>
    </source>
</evidence>
<comment type="caution">
    <text evidence="3">The sequence shown here is derived from an EMBL/GenBank/DDBJ whole genome shotgun (WGS) entry which is preliminary data.</text>
</comment>
<evidence type="ECO:0000259" key="2">
    <source>
        <dbReference type="Pfam" id="PF00892"/>
    </source>
</evidence>
<dbReference type="SUPFAM" id="SSF103481">
    <property type="entry name" value="Multidrug resistance efflux transporter EmrE"/>
    <property type="match status" value="1"/>
</dbReference>
<dbReference type="InterPro" id="IPR037185">
    <property type="entry name" value="EmrE-like"/>
</dbReference>
<dbReference type="Pfam" id="PF00892">
    <property type="entry name" value="EamA"/>
    <property type="match status" value="2"/>
</dbReference>
<dbReference type="OrthoDB" id="142253at2157"/>
<feature type="transmembrane region" description="Helical" evidence="1">
    <location>
        <begin position="174"/>
        <end position="196"/>
    </location>
</feature>
<dbReference type="GO" id="GO:0016020">
    <property type="term" value="C:membrane"/>
    <property type="evidence" value="ECO:0007669"/>
    <property type="project" value="InterPro"/>
</dbReference>
<dbReference type="InterPro" id="IPR000620">
    <property type="entry name" value="EamA_dom"/>
</dbReference>
<keyword evidence="4" id="KW-1185">Reference proteome</keyword>
<name>A0A7Z7FCU1_9EURY</name>
<keyword evidence="1" id="KW-1133">Transmembrane helix</keyword>
<keyword evidence="1" id="KW-0472">Membrane</keyword>
<feature type="transmembrane region" description="Helical" evidence="1">
    <location>
        <begin position="120"/>
        <end position="138"/>
    </location>
</feature>
<feature type="transmembrane region" description="Helical" evidence="1">
    <location>
        <begin position="6"/>
        <end position="26"/>
    </location>
</feature>
<feature type="transmembrane region" description="Helical" evidence="1">
    <location>
        <begin position="95"/>
        <end position="114"/>
    </location>
</feature>
<feature type="transmembrane region" description="Helical" evidence="1">
    <location>
        <begin position="237"/>
        <end position="257"/>
    </location>
</feature>
<keyword evidence="1" id="KW-0812">Transmembrane</keyword>
<dbReference type="AlphaFoldDB" id="A0A7Z7FCU1"/>
<proteinExistence type="predicted"/>
<feature type="transmembrane region" description="Helical" evidence="1">
    <location>
        <begin position="208"/>
        <end position="231"/>
    </location>
</feature>
<organism evidence="3 4">
    <name type="scientific">Methanolobus vulcani</name>
    <dbReference type="NCBI Taxonomy" id="38026"/>
    <lineage>
        <taxon>Archaea</taxon>
        <taxon>Methanobacteriati</taxon>
        <taxon>Methanobacteriota</taxon>
        <taxon>Stenosarchaea group</taxon>
        <taxon>Methanomicrobia</taxon>
        <taxon>Methanosarcinales</taxon>
        <taxon>Methanosarcinaceae</taxon>
        <taxon>Methanolobus</taxon>
    </lineage>
</organism>
<dbReference type="EMBL" id="FNCA01000005">
    <property type="protein sequence ID" value="SDF93202.1"/>
    <property type="molecule type" value="Genomic_DNA"/>
</dbReference>
<dbReference type="PANTHER" id="PTHR22911">
    <property type="entry name" value="ACYL-MALONYL CONDENSING ENZYME-RELATED"/>
    <property type="match status" value="1"/>
</dbReference>
<feature type="transmembrane region" description="Helical" evidence="1">
    <location>
        <begin position="38"/>
        <end position="57"/>
    </location>
</feature>
<evidence type="ECO:0000313" key="4">
    <source>
        <dbReference type="Proteomes" id="UP000199259"/>
    </source>
</evidence>
<feature type="transmembrane region" description="Helical" evidence="1">
    <location>
        <begin position="69"/>
        <end position="88"/>
    </location>
</feature>